<dbReference type="OrthoDB" id="8905149at2"/>
<feature type="transmembrane region" description="Helical" evidence="1">
    <location>
        <begin position="6"/>
        <end position="36"/>
    </location>
</feature>
<accession>A0A4R3V5M2</accession>
<evidence type="ECO:0000313" key="3">
    <source>
        <dbReference type="Proteomes" id="UP000295110"/>
    </source>
</evidence>
<comment type="caution">
    <text evidence="2">The sequence shown here is derived from an EMBL/GenBank/DDBJ whole genome shotgun (WGS) entry which is preliminary data.</text>
</comment>
<evidence type="ECO:0000256" key="1">
    <source>
        <dbReference type="SAM" id="Phobius"/>
    </source>
</evidence>
<dbReference type="AlphaFoldDB" id="A0A4R3V5M2"/>
<dbReference type="RefSeq" id="WP_132571317.1">
    <property type="nucleotide sequence ID" value="NZ_CBCSGL010000015.1"/>
</dbReference>
<organism evidence="2 3">
    <name type="scientific">Roseateles saccharophilus</name>
    <name type="common">Pseudomonas saccharophila</name>
    <dbReference type="NCBI Taxonomy" id="304"/>
    <lineage>
        <taxon>Bacteria</taxon>
        <taxon>Pseudomonadati</taxon>
        <taxon>Pseudomonadota</taxon>
        <taxon>Betaproteobacteria</taxon>
        <taxon>Burkholderiales</taxon>
        <taxon>Sphaerotilaceae</taxon>
        <taxon>Roseateles</taxon>
    </lineage>
</organism>
<keyword evidence="1" id="KW-0812">Transmembrane</keyword>
<protein>
    <submittedName>
        <fullName evidence="2">Uncharacterized protein</fullName>
    </submittedName>
</protein>
<reference evidence="2 3" key="1">
    <citation type="submission" date="2019-03" db="EMBL/GenBank/DDBJ databases">
        <title>Genomic Encyclopedia of Type Strains, Phase IV (KMG-IV): sequencing the most valuable type-strain genomes for metagenomic binning, comparative biology and taxonomic classification.</title>
        <authorList>
            <person name="Goeker M."/>
        </authorList>
    </citation>
    <scope>NUCLEOTIDE SEQUENCE [LARGE SCALE GENOMIC DNA]</scope>
    <source>
        <strain evidence="2 3">DSM 654</strain>
    </source>
</reference>
<dbReference type="EMBL" id="SMBU01000010">
    <property type="protein sequence ID" value="TCU98628.1"/>
    <property type="molecule type" value="Genomic_DNA"/>
</dbReference>
<keyword evidence="1" id="KW-0472">Membrane</keyword>
<dbReference type="Proteomes" id="UP000295110">
    <property type="component" value="Unassembled WGS sequence"/>
</dbReference>
<name>A0A4R3V5M2_ROSSA</name>
<feature type="transmembrane region" description="Helical" evidence="1">
    <location>
        <begin position="81"/>
        <end position="102"/>
    </location>
</feature>
<feature type="transmembrane region" description="Helical" evidence="1">
    <location>
        <begin position="48"/>
        <end position="69"/>
    </location>
</feature>
<proteinExistence type="predicted"/>
<keyword evidence="1" id="KW-1133">Transmembrane helix</keyword>
<evidence type="ECO:0000313" key="2">
    <source>
        <dbReference type="EMBL" id="TCU98628.1"/>
    </source>
</evidence>
<gene>
    <name evidence="2" type="ORF">EV671_101077</name>
</gene>
<sequence length="129" mass="13825">MSELNFFVTLFIAVLGPVLAIRYLQPILLVVLDALCVEPLPGKVGAHFWVRSAYVLAIAGTLVLALSFGEFHASLLDAVHRALWLASTGSFVSIAIITRRVWAPVQGRLANRVALSAAHGHAAAVVTDR</sequence>
<keyword evidence="3" id="KW-1185">Reference proteome</keyword>